<sequence length="70" mass="7918">MNCAFHLRLRPVRAMTFRRADISPTVVLVFAIDAIKVCGLVSVIAQRRKHVPEVIVDRSNYGRNGRVLKS</sequence>
<reference evidence="1" key="1">
    <citation type="submission" date="2022-03" db="EMBL/GenBank/DDBJ databases">
        <authorList>
            <person name="Martin H S."/>
        </authorList>
    </citation>
    <scope>NUCLEOTIDE SEQUENCE</scope>
</reference>
<organism evidence="1 2">
    <name type="scientific">Iphiclides podalirius</name>
    <name type="common">scarce swallowtail</name>
    <dbReference type="NCBI Taxonomy" id="110791"/>
    <lineage>
        <taxon>Eukaryota</taxon>
        <taxon>Metazoa</taxon>
        <taxon>Ecdysozoa</taxon>
        <taxon>Arthropoda</taxon>
        <taxon>Hexapoda</taxon>
        <taxon>Insecta</taxon>
        <taxon>Pterygota</taxon>
        <taxon>Neoptera</taxon>
        <taxon>Endopterygota</taxon>
        <taxon>Lepidoptera</taxon>
        <taxon>Glossata</taxon>
        <taxon>Ditrysia</taxon>
        <taxon>Papilionoidea</taxon>
        <taxon>Papilionidae</taxon>
        <taxon>Papilioninae</taxon>
        <taxon>Iphiclides</taxon>
    </lineage>
</organism>
<protein>
    <recommendedName>
        <fullName evidence="3">Secreted protein</fullName>
    </recommendedName>
</protein>
<evidence type="ECO:0008006" key="3">
    <source>
        <dbReference type="Google" id="ProtNLM"/>
    </source>
</evidence>
<feature type="non-terminal residue" evidence="1">
    <location>
        <position position="70"/>
    </location>
</feature>
<dbReference type="Proteomes" id="UP000837857">
    <property type="component" value="Chromosome 17"/>
</dbReference>
<evidence type="ECO:0000313" key="1">
    <source>
        <dbReference type="EMBL" id="CAH2046612.1"/>
    </source>
</evidence>
<evidence type="ECO:0000313" key="2">
    <source>
        <dbReference type="Proteomes" id="UP000837857"/>
    </source>
</evidence>
<keyword evidence="2" id="KW-1185">Reference proteome</keyword>
<gene>
    <name evidence="1" type="ORF">IPOD504_LOCUS5414</name>
</gene>
<accession>A0ABN8I5S3</accession>
<proteinExistence type="predicted"/>
<name>A0ABN8I5S3_9NEOP</name>
<dbReference type="EMBL" id="OW152829">
    <property type="protein sequence ID" value="CAH2046612.1"/>
    <property type="molecule type" value="Genomic_DNA"/>
</dbReference>